<dbReference type="EMBL" id="JAACJM010000031">
    <property type="protein sequence ID" value="KAF5364799.1"/>
    <property type="molecule type" value="Genomic_DNA"/>
</dbReference>
<accession>A0A8H5GHA6</accession>
<protein>
    <submittedName>
        <fullName evidence="1">Uncharacterized protein</fullName>
    </submittedName>
</protein>
<organism evidence="1 2">
    <name type="scientific">Tetrapyrgos nigripes</name>
    <dbReference type="NCBI Taxonomy" id="182062"/>
    <lineage>
        <taxon>Eukaryota</taxon>
        <taxon>Fungi</taxon>
        <taxon>Dikarya</taxon>
        <taxon>Basidiomycota</taxon>
        <taxon>Agaricomycotina</taxon>
        <taxon>Agaricomycetes</taxon>
        <taxon>Agaricomycetidae</taxon>
        <taxon>Agaricales</taxon>
        <taxon>Marasmiineae</taxon>
        <taxon>Marasmiaceae</taxon>
        <taxon>Tetrapyrgos</taxon>
    </lineage>
</organism>
<sequence length="100" mass="11211">MSLTRGAHTEDTSFDLVCPTFLPRDLHLKPPQTALNDFVSLLDMLGSVHLARVFHSPSSFDARISIPCQYDWEFEAGHQLGKLGVFDFQVGSKCYVIPSR</sequence>
<comment type="caution">
    <text evidence="1">The sequence shown here is derived from an EMBL/GenBank/DDBJ whole genome shotgun (WGS) entry which is preliminary data.</text>
</comment>
<dbReference type="Proteomes" id="UP000559256">
    <property type="component" value="Unassembled WGS sequence"/>
</dbReference>
<keyword evidence="2" id="KW-1185">Reference proteome</keyword>
<evidence type="ECO:0000313" key="1">
    <source>
        <dbReference type="EMBL" id="KAF5364799.1"/>
    </source>
</evidence>
<dbReference type="AlphaFoldDB" id="A0A8H5GHA6"/>
<gene>
    <name evidence="1" type="ORF">D9758_009293</name>
</gene>
<proteinExistence type="predicted"/>
<name>A0A8H5GHA6_9AGAR</name>
<evidence type="ECO:0000313" key="2">
    <source>
        <dbReference type="Proteomes" id="UP000559256"/>
    </source>
</evidence>
<reference evidence="1 2" key="1">
    <citation type="journal article" date="2020" name="ISME J.">
        <title>Uncovering the hidden diversity of litter-decomposition mechanisms in mushroom-forming fungi.</title>
        <authorList>
            <person name="Floudas D."/>
            <person name="Bentzer J."/>
            <person name="Ahren D."/>
            <person name="Johansson T."/>
            <person name="Persson P."/>
            <person name="Tunlid A."/>
        </authorList>
    </citation>
    <scope>NUCLEOTIDE SEQUENCE [LARGE SCALE GENOMIC DNA]</scope>
    <source>
        <strain evidence="1 2">CBS 291.85</strain>
    </source>
</reference>